<protein>
    <submittedName>
        <fullName evidence="1">Uncharacterized protein</fullName>
    </submittedName>
</protein>
<sequence length="79" mass="8549">MIDASSKTDSMSRKLGCASRQAKRLADAHRLDNSGRKVAGYDDHSPGAGGAARRGRAERNECPCRIAFINMTISGRLWA</sequence>
<reference evidence="1" key="1">
    <citation type="submission" date="2022-12" db="EMBL/GenBank/DDBJ databases">
        <title>Genome Sequence of Lasiodiplodia mahajangana.</title>
        <authorList>
            <person name="Buettner E."/>
        </authorList>
    </citation>
    <scope>NUCLEOTIDE SEQUENCE</scope>
    <source>
        <strain evidence="1">VT137</strain>
    </source>
</reference>
<name>A0ACC2JKD1_9PEZI</name>
<proteinExistence type="predicted"/>
<dbReference type="EMBL" id="JAPUUL010001254">
    <property type="protein sequence ID" value="KAJ8127916.1"/>
    <property type="molecule type" value="Genomic_DNA"/>
</dbReference>
<dbReference type="Proteomes" id="UP001153332">
    <property type="component" value="Unassembled WGS sequence"/>
</dbReference>
<gene>
    <name evidence="1" type="ORF">O1611_g5721</name>
</gene>
<comment type="caution">
    <text evidence="1">The sequence shown here is derived from an EMBL/GenBank/DDBJ whole genome shotgun (WGS) entry which is preliminary data.</text>
</comment>
<accession>A0ACC2JKD1</accession>
<evidence type="ECO:0000313" key="1">
    <source>
        <dbReference type="EMBL" id="KAJ8127916.1"/>
    </source>
</evidence>
<organism evidence="1 2">
    <name type="scientific">Lasiodiplodia mahajangana</name>
    <dbReference type="NCBI Taxonomy" id="1108764"/>
    <lineage>
        <taxon>Eukaryota</taxon>
        <taxon>Fungi</taxon>
        <taxon>Dikarya</taxon>
        <taxon>Ascomycota</taxon>
        <taxon>Pezizomycotina</taxon>
        <taxon>Dothideomycetes</taxon>
        <taxon>Dothideomycetes incertae sedis</taxon>
        <taxon>Botryosphaeriales</taxon>
        <taxon>Botryosphaeriaceae</taxon>
        <taxon>Lasiodiplodia</taxon>
    </lineage>
</organism>
<keyword evidence="2" id="KW-1185">Reference proteome</keyword>
<evidence type="ECO:0000313" key="2">
    <source>
        <dbReference type="Proteomes" id="UP001153332"/>
    </source>
</evidence>